<proteinExistence type="predicted"/>
<protein>
    <recommendedName>
        <fullName evidence="2">eCIS core domain-containing protein</fullName>
    </recommendedName>
</protein>
<gene>
    <name evidence="3" type="ORF">GCM10022226_36970</name>
</gene>
<keyword evidence="4" id="KW-1185">Reference proteome</keyword>
<reference evidence="4" key="1">
    <citation type="journal article" date="2019" name="Int. J. Syst. Evol. Microbiol.">
        <title>The Global Catalogue of Microorganisms (GCM) 10K type strain sequencing project: providing services to taxonomists for standard genome sequencing and annotation.</title>
        <authorList>
            <consortium name="The Broad Institute Genomics Platform"/>
            <consortium name="The Broad Institute Genome Sequencing Center for Infectious Disease"/>
            <person name="Wu L."/>
            <person name="Ma J."/>
        </authorList>
    </citation>
    <scope>NUCLEOTIDE SEQUENCE [LARGE SCALE GENOMIC DNA]</scope>
    <source>
        <strain evidence="4">JCM 16908</strain>
    </source>
</reference>
<dbReference type="Proteomes" id="UP001500888">
    <property type="component" value="Unassembled WGS sequence"/>
</dbReference>
<dbReference type="InterPro" id="IPR025295">
    <property type="entry name" value="eCIS_core_dom"/>
</dbReference>
<feature type="region of interest" description="Disordered" evidence="1">
    <location>
        <begin position="30"/>
        <end position="49"/>
    </location>
</feature>
<feature type="compositionally biased region" description="Gly residues" evidence="1">
    <location>
        <begin position="32"/>
        <end position="44"/>
    </location>
</feature>
<feature type="domain" description="eCIS core" evidence="2">
    <location>
        <begin position="61"/>
        <end position="111"/>
    </location>
</feature>
<sequence length="479" mass="52649">MRRFDTTGRTAAGRVPASGTRVQRVTEFSGGRSVGVGPEGGGWDAGSRRDIEGARVGGRRLPPGVAEVMGRRLGADLGRVRVHTDARADRSAESLNAQAFTTGHAPHAGPGSSGTGHPVQRKMTLLNVRSNLRDWRAIRLALGREEIPMPSGWEDLHAAATEDALKRRVGELVGDSVERTFDLDDEGDLRRLAALITGRPQASGPGDVPPPLAPTVAQVAPGHFSVEYLNKSNRAEVRTILRAWVRYAADHEKGLSTARWDLYAERERRRRDQAYYPGDTNFAASSDAKAFRDKYKEVHNRAVHMRGALNEAKQVAKALTTMYDSKVIGVLRDSSGKIQGVVELMDSKYENHVYVSNLAANPENIDSANPVKKVAEAALVFAVLQSRKSQKDRVKLVALNNKVKSIYDYFGFRVHDKGVPVPHPKGLKEQEPSGARYPAKHPIWHTKQKMTLRQDDGTKLLGRGRALLDVLPDELRNVV</sequence>
<dbReference type="EMBL" id="BAAAZR010000008">
    <property type="protein sequence ID" value="GAA3812876.1"/>
    <property type="molecule type" value="Genomic_DNA"/>
</dbReference>
<comment type="caution">
    <text evidence="3">The sequence shown here is derived from an EMBL/GenBank/DDBJ whole genome shotgun (WGS) entry which is preliminary data.</text>
</comment>
<name>A0ABP7I9G8_9ACTN</name>
<evidence type="ECO:0000313" key="3">
    <source>
        <dbReference type="EMBL" id="GAA3812876.1"/>
    </source>
</evidence>
<accession>A0ABP7I9G8</accession>
<dbReference type="Pfam" id="PF13699">
    <property type="entry name" value="eCIS_core"/>
    <property type="match status" value="1"/>
</dbReference>
<organism evidence="3 4">
    <name type="scientific">Sphaerisporangium flaviroseum</name>
    <dbReference type="NCBI Taxonomy" id="509199"/>
    <lineage>
        <taxon>Bacteria</taxon>
        <taxon>Bacillati</taxon>
        <taxon>Actinomycetota</taxon>
        <taxon>Actinomycetes</taxon>
        <taxon>Streptosporangiales</taxon>
        <taxon>Streptosporangiaceae</taxon>
        <taxon>Sphaerisporangium</taxon>
    </lineage>
</organism>
<evidence type="ECO:0000313" key="4">
    <source>
        <dbReference type="Proteomes" id="UP001500888"/>
    </source>
</evidence>
<evidence type="ECO:0000259" key="2">
    <source>
        <dbReference type="Pfam" id="PF13699"/>
    </source>
</evidence>
<feature type="region of interest" description="Disordered" evidence="1">
    <location>
        <begin position="1"/>
        <end position="20"/>
    </location>
</feature>
<evidence type="ECO:0000256" key="1">
    <source>
        <dbReference type="SAM" id="MobiDB-lite"/>
    </source>
</evidence>